<comment type="caution">
    <text evidence="8">The sequence shown here is derived from an EMBL/GenBank/DDBJ whole genome shotgun (WGS) entry which is preliminary data.</text>
</comment>
<keyword evidence="4 5" id="KW-0720">Serine protease</keyword>
<evidence type="ECO:0000256" key="3">
    <source>
        <dbReference type="ARBA" id="ARBA00022801"/>
    </source>
</evidence>
<evidence type="ECO:0000256" key="1">
    <source>
        <dbReference type="ARBA" id="ARBA00011073"/>
    </source>
</evidence>
<evidence type="ECO:0000256" key="2">
    <source>
        <dbReference type="ARBA" id="ARBA00022670"/>
    </source>
</evidence>
<evidence type="ECO:0000313" key="9">
    <source>
        <dbReference type="Proteomes" id="UP001174997"/>
    </source>
</evidence>
<keyword evidence="9" id="KW-1185">Reference proteome</keyword>
<dbReference type="SUPFAM" id="SSF52743">
    <property type="entry name" value="Subtilisin-like"/>
    <property type="match status" value="1"/>
</dbReference>
<dbReference type="Gene3D" id="1.25.40.20">
    <property type="entry name" value="Ankyrin repeat-containing domain"/>
    <property type="match status" value="1"/>
</dbReference>
<feature type="region of interest" description="Disordered" evidence="6">
    <location>
        <begin position="1123"/>
        <end position="1168"/>
    </location>
</feature>
<dbReference type="EMBL" id="JAULSY010000232">
    <property type="protein sequence ID" value="KAK0654007.1"/>
    <property type="molecule type" value="Genomic_DNA"/>
</dbReference>
<protein>
    <submittedName>
        <fullName evidence="8">Peptidase S8/S53, subtilisin/kexin/sedolisin</fullName>
    </submittedName>
</protein>
<dbReference type="Pfam" id="PF00082">
    <property type="entry name" value="Peptidase_S8"/>
    <property type="match status" value="1"/>
</dbReference>
<feature type="region of interest" description="Disordered" evidence="6">
    <location>
        <begin position="374"/>
        <end position="414"/>
    </location>
</feature>
<dbReference type="InterPro" id="IPR000209">
    <property type="entry name" value="Peptidase_S8/S53_dom"/>
</dbReference>
<evidence type="ECO:0000256" key="6">
    <source>
        <dbReference type="SAM" id="MobiDB-lite"/>
    </source>
</evidence>
<dbReference type="GO" id="GO:0004252">
    <property type="term" value="F:serine-type endopeptidase activity"/>
    <property type="evidence" value="ECO:0007669"/>
    <property type="project" value="UniProtKB-UniRule"/>
</dbReference>
<sequence length="1434" mass="160795">MGDQHQDDYLGEFYNLNEDLEPTEDLEFPLFEHKNAPAAAAQGEVKSLKSYHVKDDSTELYADHQSDYSISVQRLLWIDGVEKAQVWETDEKTKQQVKKQILRDSTLVVLKIQMHAIDPDQKFQWMSATLALEDGNRRGKNHPQVQAWAPWRRLDRSNETTGHHEATNRVEAGAKVGYQGPEISIGGSREGKISWEQAYFDEAHSTEVSTDGKPNGITWFAKTNRLLGQGVTPEVWVSALFSRTSSAPYLVNFHIYAHAGKRSELSHNTKRFFGLGPGRTKTFSITPGKQQIVTREGVYIMEGIDIGDFGKLRDKELSTSLNVTWGPGSSKTEPRVEEDPEGQDDSPAVAEVLERATITNVVLAQDASPLPANEVAKLPSRSSGQPPEPPAKLPKKATTTASAPQLPPDASSSIPKVIAPKLQPAPHPSGSARPGFPGEFNFYTKQLRLELTEVLEAAAGEGQAGEKDKAIDAVKEMLQNNKGGSTIDSCVRWSILLGLVDSAMDEPEEGADNLNLELVKMLVNSEPFLAFENPHNTLEGISRQSGGGNIWQKGCRYPKGHWKQKNKSTPFHRAAANGNAKALKVMIDSLKAYCNEEKEKQDKNPFLSVLRQFDSSDFKTALQLAAKAEQGKLETLQVLLSDPQVAALPDNTFKEALDSGAADIVEMFLQSPTLVEQFVTPENIIHAMSKVSRQQGEDTYTKITPGDPRLKIIHLLIRHAKAETVFTREVVEKIIALNLTRVWKDERPKQVQLRQYFPLHFAVMHQNLEFVKMFVEEYKETVTQTAAMRDTDGKAGYPLYFNNWKWDKSKAKWVEHTGSPEIRTTLVIATIRETDKMQDLSEILQLSGARELCFDISQFNSKSYRVYDFVHSLIAHRENEMLLKYEPTIKYARFPPMDLHPKDREVFGEPVRRDHREVFDVLKWLRTFKKVKSIIELKVPDRLVNPHNEERIAEVVKDFGVEVLDWRFLDLSLSVFHAAKVTPQIRGLHLYASGKRAVISHWFSNAGLESLTNLAFLRIHVVQETMTKAACDRTVRLIRKELLDLKRKLKPSRDFKLDFEVNSRAWNQKHDGLADLGDLAEKAFPTLSKFIREYQKLADMVPRPPGFKPTKVAIIDNGIMSMSPATHDDAKAMESDSENGNNNEERPPIGDSSQGSLSDQERRDKARGQRTLWSRIKLGRSFVDDDHQLSPWLFASDPHGTQMANLICAIDPACELYVAKVTDGRDGITPHRVARAMFRQAINWAIGERVDIISMSFAMLEKAELLTTAVAEAHRKGIVMLCSTHDEGSNVDQAYPASLVETLTVAACNEYGTLYRPIKTDGFQYMVQGLNVPAGVIPFLDSADRISGSSVATAIAAGLSSLILSCLRLANPHQDFEGRYRAEKVEDKLKEMRQSSESKYIILDKFGGIDSRIKTGEPTTAEGVLKKFELERNN</sequence>
<name>A0AA40CX96_9PEZI</name>
<evidence type="ECO:0000313" key="8">
    <source>
        <dbReference type="EMBL" id="KAK0654007.1"/>
    </source>
</evidence>
<evidence type="ECO:0000256" key="4">
    <source>
        <dbReference type="ARBA" id="ARBA00022825"/>
    </source>
</evidence>
<feature type="active site" description="Charge relay system" evidence="5">
    <location>
        <position position="1116"/>
    </location>
</feature>
<dbReference type="PANTHER" id="PTHR43806:SF11">
    <property type="entry name" value="CEREVISIN-RELATED"/>
    <property type="match status" value="1"/>
</dbReference>
<dbReference type="GO" id="GO:0006508">
    <property type="term" value="P:proteolysis"/>
    <property type="evidence" value="ECO:0007669"/>
    <property type="project" value="UniProtKB-KW"/>
</dbReference>
<feature type="region of interest" description="Disordered" evidence="6">
    <location>
        <begin position="322"/>
        <end position="346"/>
    </location>
</feature>
<dbReference type="InterPro" id="IPR050131">
    <property type="entry name" value="Peptidase_S8_subtilisin-like"/>
</dbReference>
<evidence type="ECO:0000259" key="7">
    <source>
        <dbReference type="Pfam" id="PF00082"/>
    </source>
</evidence>
<dbReference type="InterPro" id="IPR002110">
    <property type="entry name" value="Ankyrin_rpt"/>
</dbReference>
<dbReference type="Gene3D" id="3.40.50.200">
    <property type="entry name" value="Peptidase S8/S53 domain"/>
    <property type="match status" value="1"/>
</dbReference>
<proteinExistence type="inferred from homology"/>
<feature type="active site" description="Charge relay system" evidence="5">
    <location>
        <position position="1199"/>
    </location>
</feature>
<gene>
    <name evidence="8" type="ORF">QBC41DRAFT_238485</name>
</gene>
<dbReference type="InterPro" id="IPR036852">
    <property type="entry name" value="Peptidase_S8/S53_dom_sf"/>
</dbReference>
<reference evidence="8" key="1">
    <citation type="submission" date="2023-06" db="EMBL/GenBank/DDBJ databases">
        <title>Genome-scale phylogeny and comparative genomics of the fungal order Sordariales.</title>
        <authorList>
            <consortium name="Lawrence Berkeley National Laboratory"/>
            <person name="Hensen N."/>
            <person name="Bonometti L."/>
            <person name="Westerberg I."/>
            <person name="Brannstrom I.O."/>
            <person name="Guillou S."/>
            <person name="Cros-Aarteil S."/>
            <person name="Calhoun S."/>
            <person name="Haridas S."/>
            <person name="Kuo A."/>
            <person name="Mondo S."/>
            <person name="Pangilinan J."/>
            <person name="Riley R."/>
            <person name="Labutti K."/>
            <person name="Andreopoulos B."/>
            <person name="Lipzen A."/>
            <person name="Chen C."/>
            <person name="Yanf M."/>
            <person name="Daum C."/>
            <person name="Ng V."/>
            <person name="Clum A."/>
            <person name="Steindorff A."/>
            <person name="Ohm R."/>
            <person name="Martin F."/>
            <person name="Silar P."/>
            <person name="Natvig D."/>
            <person name="Lalanne C."/>
            <person name="Gautier V."/>
            <person name="Ament-Velasquez S.L."/>
            <person name="Kruys A."/>
            <person name="Hutchinson M.I."/>
            <person name="Powell A.J."/>
            <person name="Barry K."/>
            <person name="Miller A.N."/>
            <person name="Grigoriev I.V."/>
            <person name="Debuchy R."/>
            <person name="Gladieux P."/>
            <person name="Thoren M.H."/>
            <person name="Johannesson H."/>
        </authorList>
    </citation>
    <scope>NUCLEOTIDE SEQUENCE</scope>
    <source>
        <strain evidence="8">CBS 307.81</strain>
    </source>
</reference>
<keyword evidence="3 5" id="KW-0378">Hydrolase</keyword>
<dbReference type="PANTHER" id="PTHR43806">
    <property type="entry name" value="PEPTIDASE S8"/>
    <property type="match status" value="1"/>
</dbReference>
<feature type="active site" description="Charge relay system" evidence="5">
    <location>
        <position position="1350"/>
    </location>
</feature>
<organism evidence="8 9">
    <name type="scientific">Cercophora samala</name>
    <dbReference type="NCBI Taxonomy" id="330535"/>
    <lineage>
        <taxon>Eukaryota</taxon>
        <taxon>Fungi</taxon>
        <taxon>Dikarya</taxon>
        <taxon>Ascomycota</taxon>
        <taxon>Pezizomycotina</taxon>
        <taxon>Sordariomycetes</taxon>
        <taxon>Sordariomycetidae</taxon>
        <taxon>Sordariales</taxon>
        <taxon>Lasiosphaeriaceae</taxon>
        <taxon>Cercophora</taxon>
    </lineage>
</organism>
<evidence type="ECO:0000256" key="5">
    <source>
        <dbReference type="PROSITE-ProRule" id="PRU01240"/>
    </source>
</evidence>
<comment type="similarity">
    <text evidence="1 5">Belongs to the peptidase S8 family.</text>
</comment>
<feature type="domain" description="Peptidase S8/S53" evidence="7">
    <location>
        <begin position="1110"/>
        <end position="1371"/>
    </location>
</feature>
<dbReference type="Proteomes" id="UP001174997">
    <property type="component" value="Unassembled WGS sequence"/>
</dbReference>
<keyword evidence="2 5" id="KW-0645">Protease</keyword>
<accession>A0AA40CX96</accession>
<dbReference type="InterPro" id="IPR036770">
    <property type="entry name" value="Ankyrin_rpt-contain_sf"/>
</dbReference>
<dbReference type="SUPFAM" id="SSF48403">
    <property type="entry name" value="Ankyrin repeat"/>
    <property type="match status" value="1"/>
</dbReference>
<dbReference type="PROSITE" id="PS51892">
    <property type="entry name" value="SUBTILASE"/>
    <property type="match status" value="1"/>
</dbReference>
<feature type="compositionally biased region" description="Polar residues" evidence="6">
    <location>
        <begin position="322"/>
        <end position="331"/>
    </location>
</feature>
<dbReference type="SMART" id="SM00248">
    <property type="entry name" value="ANK"/>
    <property type="match status" value="3"/>
</dbReference>